<dbReference type="AlphaFoldDB" id="A0A4P9Z941"/>
<evidence type="ECO:0000313" key="2">
    <source>
        <dbReference type="Proteomes" id="UP000268321"/>
    </source>
</evidence>
<keyword evidence="2" id="KW-1185">Reference proteome</keyword>
<dbReference type="Gene3D" id="3.40.1230.10">
    <property type="entry name" value="MTH938-like"/>
    <property type="match status" value="1"/>
</dbReference>
<dbReference type="InterPro" id="IPR036748">
    <property type="entry name" value="MTH938-like_sf"/>
</dbReference>
<organism evidence="1 2">
    <name type="scientific">Metschnikowia bicuspidata</name>
    <dbReference type="NCBI Taxonomy" id="27322"/>
    <lineage>
        <taxon>Eukaryota</taxon>
        <taxon>Fungi</taxon>
        <taxon>Dikarya</taxon>
        <taxon>Ascomycota</taxon>
        <taxon>Saccharomycotina</taxon>
        <taxon>Pichiomycetes</taxon>
        <taxon>Metschnikowiaceae</taxon>
        <taxon>Metschnikowia</taxon>
    </lineage>
</organism>
<dbReference type="InterPro" id="IPR007523">
    <property type="entry name" value="NDUFAF3/AAMDC"/>
</dbReference>
<gene>
    <name evidence="1" type="ORF">METBISCDRAFT_19501</name>
</gene>
<proteinExistence type="predicted"/>
<dbReference type="GO" id="GO:0005743">
    <property type="term" value="C:mitochondrial inner membrane"/>
    <property type="evidence" value="ECO:0007669"/>
    <property type="project" value="TreeGrafter"/>
</dbReference>
<reference evidence="2" key="1">
    <citation type="journal article" date="2018" name="Nat. Microbiol.">
        <title>Leveraging single-cell genomics to expand the fungal tree of life.</title>
        <authorList>
            <person name="Ahrendt S.R."/>
            <person name="Quandt C.A."/>
            <person name="Ciobanu D."/>
            <person name="Clum A."/>
            <person name="Salamov A."/>
            <person name="Andreopoulos B."/>
            <person name="Cheng J.F."/>
            <person name="Woyke T."/>
            <person name="Pelin A."/>
            <person name="Henrissat B."/>
            <person name="Reynolds N.K."/>
            <person name="Benny G.L."/>
            <person name="Smith M.E."/>
            <person name="James T.Y."/>
            <person name="Grigoriev I.V."/>
        </authorList>
    </citation>
    <scope>NUCLEOTIDE SEQUENCE [LARGE SCALE GENOMIC DNA]</scope>
    <source>
        <strain evidence="2">Baker2002</strain>
    </source>
</reference>
<dbReference type="Pfam" id="PF04430">
    <property type="entry name" value="DUF498"/>
    <property type="match status" value="1"/>
</dbReference>
<sequence>MLRLSRSLNQFRRLSVTPRCSNLFVCSPDLKANAPQQQSVLSPADLFKKNDVLMYLQKPINYIDSVEPNEYHLANDILITSPNHNGEEIGTLLIEGESYEVNLSHGGYKIINGFQVEFNQKLVLSIFEKIHPKPEIVLVGLGKRSRILLDSNRRFFSNLGIQLEVGDSRNAARLFDLLATERPNVIGAFLLPPNA</sequence>
<dbReference type="Proteomes" id="UP000268321">
    <property type="component" value="Unassembled WGS sequence"/>
</dbReference>
<protein>
    <recommendedName>
        <fullName evidence="3">NADH dehydrogenase [ubiquinone] 1 alpha subcomplex assembly factor 3</fullName>
    </recommendedName>
</protein>
<name>A0A4P9Z941_9ASCO</name>
<dbReference type="EMBL" id="ML004513">
    <property type="protein sequence ID" value="RKP29078.1"/>
    <property type="molecule type" value="Genomic_DNA"/>
</dbReference>
<dbReference type="PANTHER" id="PTHR21192:SF2">
    <property type="entry name" value="NADH DEHYDROGENASE [UBIQUINONE] 1 ALPHA SUBCOMPLEX ASSEMBLY FACTOR 3"/>
    <property type="match status" value="1"/>
</dbReference>
<evidence type="ECO:0000313" key="1">
    <source>
        <dbReference type="EMBL" id="RKP29078.1"/>
    </source>
</evidence>
<accession>A0A4P9Z941</accession>
<evidence type="ECO:0008006" key="3">
    <source>
        <dbReference type="Google" id="ProtNLM"/>
    </source>
</evidence>
<dbReference type="PANTHER" id="PTHR21192">
    <property type="entry name" value="NUCLEAR PROTEIN E3-3"/>
    <property type="match status" value="1"/>
</dbReference>
<dbReference type="SUPFAM" id="SSF64076">
    <property type="entry name" value="MTH938-like"/>
    <property type="match status" value="1"/>
</dbReference>
<dbReference type="GO" id="GO:0032981">
    <property type="term" value="P:mitochondrial respiratory chain complex I assembly"/>
    <property type="evidence" value="ECO:0007669"/>
    <property type="project" value="TreeGrafter"/>
</dbReference>
<dbReference type="OrthoDB" id="20681at2759"/>